<evidence type="ECO:0000313" key="2">
    <source>
        <dbReference type="Proteomes" id="UP000256305"/>
    </source>
</evidence>
<protein>
    <recommendedName>
        <fullName evidence="3">Restriction endonuclease</fullName>
    </recommendedName>
</protein>
<proteinExistence type="predicted"/>
<evidence type="ECO:0008006" key="3">
    <source>
        <dbReference type="Google" id="ProtNLM"/>
    </source>
</evidence>
<dbReference type="GO" id="GO:0003676">
    <property type="term" value="F:nucleic acid binding"/>
    <property type="evidence" value="ECO:0007669"/>
    <property type="project" value="InterPro"/>
</dbReference>
<keyword evidence="2" id="KW-1185">Reference proteome</keyword>
<comment type="caution">
    <text evidence="1">The sequence shown here is derived from an EMBL/GenBank/DDBJ whole genome shotgun (WGS) entry which is preliminary data.</text>
</comment>
<name>A0A3E0IYB5_9BACI</name>
<dbReference type="AlphaFoldDB" id="A0A3E0IYB5"/>
<dbReference type="Gene3D" id="3.40.1350.10">
    <property type="match status" value="1"/>
</dbReference>
<dbReference type="InterPro" id="IPR011856">
    <property type="entry name" value="tRNA_endonuc-like_dom_sf"/>
</dbReference>
<dbReference type="SUPFAM" id="SSF52980">
    <property type="entry name" value="Restriction endonuclease-like"/>
    <property type="match status" value="1"/>
</dbReference>
<sequence length="524" mass="60285">MSKQYKDVCIKILNDNGPLLGSELRSLLMKKEEKITYDNARTIINRLKRNGDILSTDPVKLKHKELIYFLPFHSLKAKIKNLKPEHSTIIPRMYQAIVEEDGFLLWSEFNKISAGVVDNTQSKRKTAEAIFYDLKAMGIVRELFHHQGIPVVVASKDWFTFQGDEPMPAIKKRIRKLSFTKGLTEDLLKWLESMNLIGWSSSHVKDVQNYNEGYNGFYFDAVSYTYLWGMYRTNSKDELFDPSREKAGSPVLIESILHRPAKRHDISGFIERIQNVKGPMKTDSNLKILPICFVDSAEKDAYSLARERGILIMKLTDVFGTKLAQSLKELQDIDPDKVDPQKLSSILEKANDSGRDGEFGNLKGYVFNFLVASIFNDAGYRTSIGMKYMDGQGRNCECDIVYEDPDLIIACEVKGRNQDHETPLGKDNEEDDSLKKFFERTCSIMQKVTGKPIIPVFVTSGKFSEDALIYLTNKNNSKKMQAKLKHNFPSQIYYDRKSLLNYFGNQRKFTEHKQVLKKYFKKNK</sequence>
<dbReference type="InterPro" id="IPR011335">
    <property type="entry name" value="Restrct_endonuc-II-like"/>
</dbReference>
<dbReference type="RefSeq" id="WP_115825141.1">
    <property type="nucleotide sequence ID" value="NZ_QUAE01000036.1"/>
</dbReference>
<gene>
    <name evidence="1" type="ORF">DYE48_20350</name>
</gene>
<evidence type="ECO:0000313" key="1">
    <source>
        <dbReference type="EMBL" id="REJ05638.1"/>
    </source>
</evidence>
<organism evidence="1 2">
    <name type="scientific">Halobacillus trueperi</name>
    <dbReference type="NCBI Taxonomy" id="156205"/>
    <lineage>
        <taxon>Bacteria</taxon>
        <taxon>Bacillati</taxon>
        <taxon>Bacillota</taxon>
        <taxon>Bacilli</taxon>
        <taxon>Bacillales</taxon>
        <taxon>Bacillaceae</taxon>
        <taxon>Halobacillus</taxon>
    </lineage>
</organism>
<dbReference type="Proteomes" id="UP000256305">
    <property type="component" value="Unassembled WGS sequence"/>
</dbReference>
<dbReference type="EMBL" id="QUAE01000036">
    <property type="protein sequence ID" value="REJ05638.1"/>
    <property type="molecule type" value="Genomic_DNA"/>
</dbReference>
<reference evidence="1 2" key="1">
    <citation type="submission" date="2018-08" db="EMBL/GenBank/DDBJ databases">
        <title>Genome sequence of Halobacillus trueperi KCTC 3686.</title>
        <authorList>
            <person name="Cho K.H."/>
            <person name="Kwak M.-J."/>
            <person name="Kim B.-Y."/>
            <person name="Chun J."/>
        </authorList>
    </citation>
    <scope>NUCLEOTIDE SEQUENCE [LARGE SCALE GENOMIC DNA]</scope>
    <source>
        <strain evidence="1 2">KCTC 3686</strain>
    </source>
</reference>
<accession>A0A3E0IYB5</accession>